<protein>
    <recommendedName>
        <fullName evidence="6">Carboxylic ester hydrolase</fullName>
        <ecNumber evidence="6">3.1.1.-</ecNumber>
    </recommendedName>
</protein>
<dbReference type="OMA" id="CEWANEP"/>
<evidence type="ECO:0000256" key="5">
    <source>
        <dbReference type="ARBA" id="ARBA00023180"/>
    </source>
</evidence>
<evidence type="ECO:0000256" key="3">
    <source>
        <dbReference type="ARBA" id="ARBA00022801"/>
    </source>
</evidence>
<dbReference type="VEuPathDB" id="VectorBase:CSON005947"/>
<keyword evidence="4" id="KW-1015">Disulfide bond</keyword>
<feature type="domain" description="Carboxylesterase type B" evidence="7">
    <location>
        <begin position="3"/>
        <end position="516"/>
    </location>
</feature>
<evidence type="ECO:0000313" key="9">
    <source>
        <dbReference type="EMBL" id="SSX33119.1"/>
    </source>
</evidence>
<dbReference type="SUPFAM" id="SSF53474">
    <property type="entry name" value="alpha/beta-Hydrolases"/>
    <property type="match status" value="1"/>
</dbReference>
<accession>A0A336LAF2</accession>
<dbReference type="EMBL" id="UFQT01002289">
    <property type="protein sequence ID" value="SSX33119.1"/>
    <property type="molecule type" value="Genomic_DNA"/>
</dbReference>
<dbReference type="PANTHER" id="PTHR43142:SF1">
    <property type="entry name" value="CARBOXYLIC ESTER HYDROLASE"/>
    <property type="match status" value="1"/>
</dbReference>
<keyword evidence="2" id="KW-0719">Serine esterase</keyword>
<dbReference type="Pfam" id="PF00135">
    <property type="entry name" value="COesterase"/>
    <property type="match status" value="1"/>
</dbReference>
<evidence type="ECO:0000259" key="7">
    <source>
        <dbReference type="Pfam" id="PF00135"/>
    </source>
</evidence>
<dbReference type="InterPro" id="IPR019826">
    <property type="entry name" value="Carboxylesterase_B_AS"/>
</dbReference>
<evidence type="ECO:0000256" key="2">
    <source>
        <dbReference type="ARBA" id="ARBA00022487"/>
    </source>
</evidence>
<dbReference type="PANTHER" id="PTHR43142">
    <property type="entry name" value="CARBOXYLIC ESTER HYDROLASE"/>
    <property type="match status" value="1"/>
</dbReference>
<evidence type="ECO:0000256" key="4">
    <source>
        <dbReference type="ARBA" id="ARBA00023157"/>
    </source>
</evidence>
<keyword evidence="5" id="KW-0325">Glycoprotein</keyword>
<sequence>MASPIVNTNYGQIRGLQKTSCYNKQYNAFYAIPYAEKVVGEYRFKAPRPLQKWENVLDATKVGDSCWLFDKLNPYEKKIIGSENCLHLNIYTPELNPTKKLPIMVYFHGGRYTTMSGSPFYYGPDYLMEKNVILITFNFRMGVFGFLSLKDETLGIPGNAGMKDQVMALKWIKENVECFGGDSENITIFGQSSGATSVHYHLLSDASKGLFNRAIIMSGSAFVPWALIPPKDFAYRLVKALGYEGKENDADILEYLKTLKPEDLVSTQETIFTPNERATGQLIAFGPVIEPYMTENTFMSAHPFEMTAKAWGNDVDVMIGGCSHEGLLLYARFNPIMLKSLGDFSSIVSLNLQRESDDPKCAKKGLQIKRFYYGDSEPNEENVDTFFTMQGHKVFWHGMWLTMKSRVKNVNSNTFLYRFALEPTTNKTIRQAFGVPHMRGASHVEDVFYIFKAEYLEPHVKGTHEYEVMQVMTETFTSFARSGNPNVQRLGDVKWDPVKSFEDKNQIKCLNISNDFSFIELPETKYMEIWDEICDNVKF</sequence>
<dbReference type="EMBL" id="UFQS01002289">
    <property type="protein sequence ID" value="SSX13693.1"/>
    <property type="molecule type" value="Genomic_DNA"/>
</dbReference>
<organism evidence="8">
    <name type="scientific">Culicoides sonorensis</name>
    <name type="common">Biting midge</name>
    <dbReference type="NCBI Taxonomy" id="179676"/>
    <lineage>
        <taxon>Eukaryota</taxon>
        <taxon>Metazoa</taxon>
        <taxon>Ecdysozoa</taxon>
        <taxon>Arthropoda</taxon>
        <taxon>Hexapoda</taxon>
        <taxon>Insecta</taxon>
        <taxon>Pterygota</taxon>
        <taxon>Neoptera</taxon>
        <taxon>Endopterygota</taxon>
        <taxon>Diptera</taxon>
        <taxon>Nematocera</taxon>
        <taxon>Chironomoidea</taxon>
        <taxon>Ceratopogonidae</taxon>
        <taxon>Ceratopogoninae</taxon>
        <taxon>Culicoides</taxon>
        <taxon>Monoculicoides</taxon>
    </lineage>
</organism>
<dbReference type="InterPro" id="IPR002018">
    <property type="entry name" value="CarbesteraseB"/>
</dbReference>
<evidence type="ECO:0000313" key="8">
    <source>
        <dbReference type="EMBL" id="SSX13693.1"/>
    </source>
</evidence>
<proteinExistence type="inferred from homology"/>
<name>A0A336LAF2_CULSO</name>
<comment type="similarity">
    <text evidence="1 6">Belongs to the type-B carboxylesterase/lipase family.</text>
</comment>
<dbReference type="AlphaFoldDB" id="A0A336LAF2"/>
<dbReference type="PROSITE" id="PS00122">
    <property type="entry name" value="CARBOXYLESTERASE_B_1"/>
    <property type="match status" value="1"/>
</dbReference>
<reference evidence="8" key="1">
    <citation type="submission" date="2018-04" db="EMBL/GenBank/DDBJ databases">
        <authorList>
            <person name="Go L.Y."/>
            <person name="Mitchell J.A."/>
        </authorList>
    </citation>
    <scope>NUCLEOTIDE SEQUENCE</scope>
    <source>
        <tissue evidence="8">Whole organism</tissue>
    </source>
</reference>
<gene>
    <name evidence="8" type="primary">CSON005947</name>
</gene>
<dbReference type="Gene3D" id="3.40.50.1820">
    <property type="entry name" value="alpha/beta hydrolase"/>
    <property type="match status" value="1"/>
</dbReference>
<dbReference type="EC" id="3.1.1.-" evidence="6"/>
<evidence type="ECO:0000256" key="1">
    <source>
        <dbReference type="ARBA" id="ARBA00005964"/>
    </source>
</evidence>
<keyword evidence="3 6" id="KW-0378">Hydrolase</keyword>
<dbReference type="GO" id="GO:0052689">
    <property type="term" value="F:carboxylic ester hydrolase activity"/>
    <property type="evidence" value="ECO:0007669"/>
    <property type="project" value="UniProtKB-KW"/>
</dbReference>
<dbReference type="InterPro" id="IPR029058">
    <property type="entry name" value="AB_hydrolase_fold"/>
</dbReference>
<reference evidence="9" key="2">
    <citation type="submission" date="2018-07" db="EMBL/GenBank/DDBJ databases">
        <authorList>
            <person name="Quirk P.G."/>
            <person name="Krulwich T.A."/>
        </authorList>
    </citation>
    <scope>NUCLEOTIDE SEQUENCE</scope>
</reference>
<evidence type="ECO:0000256" key="6">
    <source>
        <dbReference type="RuleBase" id="RU361235"/>
    </source>
</evidence>